<evidence type="ECO:0000256" key="6">
    <source>
        <dbReference type="ARBA" id="ARBA00023136"/>
    </source>
</evidence>
<evidence type="ECO:0000256" key="5">
    <source>
        <dbReference type="ARBA" id="ARBA00022989"/>
    </source>
</evidence>
<dbReference type="AlphaFoldDB" id="A0A3D8GMC5"/>
<evidence type="ECO:0000256" key="2">
    <source>
        <dbReference type="ARBA" id="ARBA00007430"/>
    </source>
</evidence>
<protein>
    <recommendedName>
        <fullName evidence="10">Polysaccharide biosynthesis protein</fullName>
    </recommendedName>
</protein>
<evidence type="ECO:0000313" key="9">
    <source>
        <dbReference type="Proteomes" id="UP000257144"/>
    </source>
</evidence>
<evidence type="ECO:0000256" key="7">
    <source>
        <dbReference type="SAM" id="Phobius"/>
    </source>
</evidence>
<evidence type="ECO:0000256" key="3">
    <source>
        <dbReference type="ARBA" id="ARBA00022475"/>
    </source>
</evidence>
<dbReference type="Pfam" id="PF13440">
    <property type="entry name" value="Polysacc_synt_3"/>
    <property type="match status" value="1"/>
</dbReference>
<keyword evidence="6 7" id="KW-0472">Membrane</keyword>
<feature type="transmembrane region" description="Helical" evidence="7">
    <location>
        <begin position="116"/>
        <end position="137"/>
    </location>
</feature>
<dbReference type="InterPro" id="IPR050833">
    <property type="entry name" value="Poly_Biosynth_Transport"/>
</dbReference>
<reference evidence="8 9" key="1">
    <citation type="submission" date="2018-07" db="EMBL/GenBank/DDBJ databases">
        <title>Bacillus sp. YLB-04 draft genome sequence.</title>
        <authorList>
            <person name="Yu L."/>
            <person name="Tang X."/>
        </authorList>
    </citation>
    <scope>NUCLEOTIDE SEQUENCE [LARGE SCALE GENOMIC DNA]</scope>
    <source>
        <strain evidence="8 9">YLB-04</strain>
    </source>
</reference>
<dbReference type="EMBL" id="QNQT01000009">
    <property type="protein sequence ID" value="RDU35620.1"/>
    <property type="molecule type" value="Genomic_DNA"/>
</dbReference>
<proteinExistence type="inferred from homology"/>
<accession>A0A3D8GMC5</accession>
<sequence length="416" mass="45945">MPSLSTKKQSFNRSVFIVLGGNVLSQGLIFASSPFLTRLYSPEVFGQLAVFISIVAMINVFTSLKYELALPIERDQKKFLNLVVLCLGILGITTIICTAAVLILGTFFFEKQFAEFLLWLLPLAFLGEGITAITNYYGIHKSKYKDLAILKVNKALFTVGGQAGLHSLQSLGMVAGDVMGRILGGFKLMLKMFMEIRKSSSVISLNEIREVASKYRKFPLISSYSSFINSAGLQLAPILLSAMYSQAEVGLFALAQRVIVSPLSIIGRAVADVFYGTAAKIDAPGDLKQMFIKTSLKLLLVGMIPISILYFAGESLFGLIFGHAWKETGTIIQILSLMYLAQFIVSPLSQTLNILNRQDLQLVWDILRLILTVLPFLAGFLSGYDFYELIKLLGICSVASYVLLYAMIFRVLKKQI</sequence>
<keyword evidence="9" id="KW-1185">Reference proteome</keyword>
<feature type="transmembrane region" description="Helical" evidence="7">
    <location>
        <begin position="12"/>
        <end position="32"/>
    </location>
</feature>
<dbReference type="GO" id="GO:0005886">
    <property type="term" value="C:plasma membrane"/>
    <property type="evidence" value="ECO:0007669"/>
    <property type="project" value="UniProtKB-SubCell"/>
</dbReference>
<evidence type="ECO:0008006" key="10">
    <source>
        <dbReference type="Google" id="ProtNLM"/>
    </source>
</evidence>
<feature type="transmembrane region" description="Helical" evidence="7">
    <location>
        <begin position="44"/>
        <end position="61"/>
    </location>
</feature>
<comment type="similarity">
    <text evidence="2">Belongs to the polysaccharide synthase family.</text>
</comment>
<feature type="transmembrane region" description="Helical" evidence="7">
    <location>
        <begin position="331"/>
        <end position="354"/>
    </location>
</feature>
<name>A0A3D8GMC5_9BACI</name>
<feature type="transmembrane region" description="Helical" evidence="7">
    <location>
        <begin position="390"/>
        <end position="412"/>
    </location>
</feature>
<dbReference type="OrthoDB" id="109075at2"/>
<comment type="caution">
    <text evidence="8">The sequence shown here is derived from an EMBL/GenBank/DDBJ whole genome shotgun (WGS) entry which is preliminary data.</text>
</comment>
<comment type="subcellular location">
    <subcellularLocation>
        <location evidence="1">Cell membrane</location>
        <topology evidence="1">Multi-pass membrane protein</topology>
    </subcellularLocation>
</comment>
<evidence type="ECO:0000313" key="8">
    <source>
        <dbReference type="EMBL" id="RDU35620.1"/>
    </source>
</evidence>
<dbReference type="Proteomes" id="UP000257144">
    <property type="component" value="Unassembled WGS sequence"/>
</dbReference>
<dbReference type="PANTHER" id="PTHR30250:SF10">
    <property type="entry name" value="LIPOPOLYSACCHARIDE BIOSYNTHESIS PROTEIN WZXC"/>
    <property type="match status" value="1"/>
</dbReference>
<organism evidence="8 9">
    <name type="scientific">Neobacillus piezotolerans</name>
    <dbReference type="NCBI Taxonomy" id="2259171"/>
    <lineage>
        <taxon>Bacteria</taxon>
        <taxon>Bacillati</taxon>
        <taxon>Bacillota</taxon>
        <taxon>Bacilli</taxon>
        <taxon>Bacillales</taxon>
        <taxon>Bacillaceae</taxon>
        <taxon>Neobacillus</taxon>
    </lineage>
</organism>
<keyword evidence="4 7" id="KW-0812">Transmembrane</keyword>
<evidence type="ECO:0000256" key="4">
    <source>
        <dbReference type="ARBA" id="ARBA00022692"/>
    </source>
</evidence>
<feature type="transmembrane region" description="Helical" evidence="7">
    <location>
        <begin position="82"/>
        <end position="104"/>
    </location>
</feature>
<feature type="transmembrane region" description="Helical" evidence="7">
    <location>
        <begin position="366"/>
        <end position="384"/>
    </location>
</feature>
<evidence type="ECO:0000256" key="1">
    <source>
        <dbReference type="ARBA" id="ARBA00004651"/>
    </source>
</evidence>
<keyword evidence="3" id="KW-1003">Cell membrane</keyword>
<keyword evidence="5 7" id="KW-1133">Transmembrane helix</keyword>
<gene>
    <name evidence="8" type="ORF">DRW41_17975</name>
</gene>
<feature type="transmembrane region" description="Helical" evidence="7">
    <location>
        <begin position="298"/>
        <end position="325"/>
    </location>
</feature>
<dbReference type="PANTHER" id="PTHR30250">
    <property type="entry name" value="PST FAMILY PREDICTED COLANIC ACID TRANSPORTER"/>
    <property type="match status" value="1"/>
</dbReference>